<dbReference type="SUPFAM" id="SSF53474">
    <property type="entry name" value="alpha/beta-Hydrolases"/>
    <property type="match status" value="1"/>
</dbReference>
<name>A0A6H1Q5K9_9PROT</name>
<dbReference type="RefSeq" id="WP_168607352.1">
    <property type="nucleotide sequence ID" value="NZ_CP038852.1"/>
</dbReference>
<dbReference type="InterPro" id="IPR000073">
    <property type="entry name" value="AB_hydrolase_1"/>
</dbReference>
<dbReference type="InterPro" id="IPR029058">
    <property type="entry name" value="AB_hydrolase_fold"/>
</dbReference>
<accession>A0A6H1Q5K9</accession>
<dbReference type="PANTHER" id="PTHR43798:SF33">
    <property type="entry name" value="HYDROLASE, PUTATIVE (AFU_ORTHOLOGUE AFUA_2G14860)-RELATED"/>
    <property type="match status" value="1"/>
</dbReference>
<dbReference type="AlphaFoldDB" id="A0A6H1Q5K9"/>
<reference evidence="2 3" key="1">
    <citation type="journal article" date="2020" name="Nat. Microbiol.">
        <title>Lysogenic host-virus interactions in SAR11 marine bacteria.</title>
        <authorList>
            <person name="Morris R.M."/>
            <person name="Cain K.R."/>
            <person name="Hvorecny K.L."/>
            <person name="Kollman J.M."/>
        </authorList>
    </citation>
    <scope>NUCLEOTIDE SEQUENCE [LARGE SCALE GENOMIC DNA]</scope>
    <source>
        <strain evidence="2 3">NP1</strain>
    </source>
</reference>
<keyword evidence="2" id="KW-0378">Hydrolase</keyword>
<protein>
    <submittedName>
        <fullName evidence="2">Alpha/beta hydrolase</fullName>
    </submittedName>
</protein>
<dbReference type="Gene3D" id="3.40.50.1820">
    <property type="entry name" value="alpha/beta hydrolase"/>
    <property type="match status" value="1"/>
</dbReference>
<dbReference type="GO" id="GO:0016020">
    <property type="term" value="C:membrane"/>
    <property type="evidence" value="ECO:0007669"/>
    <property type="project" value="TreeGrafter"/>
</dbReference>
<evidence type="ECO:0000313" key="3">
    <source>
        <dbReference type="Proteomes" id="UP000501094"/>
    </source>
</evidence>
<sequence>MQDIFAEDVGNGIPLVLVHGFLGSSEMWRLQIDFFKENYRIIAPALPGFGKSNQVNSCSSIEGMAKSILTSLEKKKIERFYLLGHSMGGMIVQEMVKFAGEKILKLICYGTGPRGNIPGRFETIDVSREKLKTNGLNNTAFRIAKTWFIEEDKSKYFYLCEEAGKQTSLEAADNALVAMKNWSGIENLKNIKNKTLIIWGDQDKAYNFNQVETLKENITNSDLRIVDSCSHNVHLEKPDEFNKIVSEFLKKN</sequence>
<gene>
    <name evidence="2" type="ORF">E5R92_06845</name>
</gene>
<dbReference type="EMBL" id="CP038852">
    <property type="protein sequence ID" value="QIZ21495.1"/>
    <property type="molecule type" value="Genomic_DNA"/>
</dbReference>
<proteinExistence type="predicted"/>
<evidence type="ECO:0000313" key="2">
    <source>
        <dbReference type="EMBL" id="QIZ21495.1"/>
    </source>
</evidence>
<dbReference type="PRINTS" id="PR00111">
    <property type="entry name" value="ABHYDROLASE"/>
</dbReference>
<dbReference type="PANTHER" id="PTHR43798">
    <property type="entry name" value="MONOACYLGLYCEROL LIPASE"/>
    <property type="match status" value="1"/>
</dbReference>
<evidence type="ECO:0000259" key="1">
    <source>
        <dbReference type="Pfam" id="PF00561"/>
    </source>
</evidence>
<dbReference type="GO" id="GO:0046464">
    <property type="term" value="P:acylglycerol catabolic process"/>
    <property type="evidence" value="ECO:0007669"/>
    <property type="project" value="TreeGrafter"/>
</dbReference>
<dbReference type="InterPro" id="IPR050266">
    <property type="entry name" value="AB_hydrolase_sf"/>
</dbReference>
<keyword evidence="3" id="KW-1185">Reference proteome</keyword>
<dbReference type="GO" id="GO:0047372">
    <property type="term" value="F:monoacylglycerol lipase activity"/>
    <property type="evidence" value="ECO:0007669"/>
    <property type="project" value="TreeGrafter"/>
</dbReference>
<organism evidence="2 3">
    <name type="scientific">Candidatus Pelagibacter giovannonii</name>
    <dbReference type="NCBI Taxonomy" id="2563896"/>
    <lineage>
        <taxon>Bacteria</taxon>
        <taxon>Pseudomonadati</taxon>
        <taxon>Pseudomonadota</taxon>
        <taxon>Alphaproteobacteria</taxon>
        <taxon>Candidatus Pelagibacterales</taxon>
        <taxon>Candidatus Pelagibacteraceae</taxon>
        <taxon>Candidatus Pelagibacter</taxon>
    </lineage>
</organism>
<dbReference type="Proteomes" id="UP000501094">
    <property type="component" value="Chromosome"/>
</dbReference>
<dbReference type="Pfam" id="PF00561">
    <property type="entry name" value="Abhydrolase_1"/>
    <property type="match status" value="1"/>
</dbReference>
<dbReference type="KEGG" id="peg:E5R92_06845"/>
<feature type="domain" description="AB hydrolase-1" evidence="1">
    <location>
        <begin position="14"/>
        <end position="238"/>
    </location>
</feature>